<dbReference type="EMBL" id="CAJVCH010568534">
    <property type="protein sequence ID" value="CAG7833112.1"/>
    <property type="molecule type" value="Genomic_DNA"/>
</dbReference>
<gene>
    <name evidence="1" type="ORF">AFUS01_LOCUS42758</name>
</gene>
<dbReference type="Proteomes" id="UP000708208">
    <property type="component" value="Unassembled WGS sequence"/>
</dbReference>
<name>A0A8J2PYJ6_9HEXA</name>
<dbReference type="AlphaFoldDB" id="A0A8J2PYJ6"/>
<organism evidence="1 2">
    <name type="scientific">Allacma fusca</name>
    <dbReference type="NCBI Taxonomy" id="39272"/>
    <lineage>
        <taxon>Eukaryota</taxon>
        <taxon>Metazoa</taxon>
        <taxon>Ecdysozoa</taxon>
        <taxon>Arthropoda</taxon>
        <taxon>Hexapoda</taxon>
        <taxon>Collembola</taxon>
        <taxon>Symphypleona</taxon>
        <taxon>Sminthuridae</taxon>
        <taxon>Allacma</taxon>
    </lineage>
</organism>
<sequence>MFSPLSLSPESKTAFITLWIRKAMFTCSRVYTLLICPSLLQMLKSTEEFTCSQLKLLQKKWKSQKGAG</sequence>
<comment type="caution">
    <text evidence="1">The sequence shown here is derived from an EMBL/GenBank/DDBJ whole genome shotgun (WGS) entry which is preliminary data.</text>
</comment>
<evidence type="ECO:0000313" key="1">
    <source>
        <dbReference type="EMBL" id="CAG7833112.1"/>
    </source>
</evidence>
<accession>A0A8J2PYJ6</accession>
<evidence type="ECO:0000313" key="2">
    <source>
        <dbReference type="Proteomes" id="UP000708208"/>
    </source>
</evidence>
<reference evidence="1" key="1">
    <citation type="submission" date="2021-06" db="EMBL/GenBank/DDBJ databases">
        <authorList>
            <person name="Hodson N. C."/>
            <person name="Mongue J. A."/>
            <person name="Jaron S. K."/>
        </authorList>
    </citation>
    <scope>NUCLEOTIDE SEQUENCE</scope>
</reference>
<keyword evidence="2" id="KW-1185">Reference proteome</keyword>
<protein>
    <submittedName>
        <fullName evidence="1">Uncharacterized protein</fullName>
    </submittedName>
</protein>
<proteinExistence type="predicted"/>